<accession>A0A9D4PBL1</accession>
<dbReference type="Proteomes" id="UP000821837">
    <property type="component" value="Unassembled WGS sequence"/>
</dbReference>
<evidence type="ECO:0000313" key="1">
    <source>
        <dbReference type="EMBL" id="KAH7934436.1"/>
    </source>
</evidence>
<gene>
    <name evidence="1" type="ORF">HPB52_024194</name>
</gene>
<comment type="caution">
    <text evidence="1">The sequence shown here is derived from an EMBL/GenBank/DDBJ whole genome shotgun (WGS) entry which is preliminary data.</text>
</comment>
<reference evidence="1" key="2">
    <citation type="submission" date="2021-09" db="EMBL/GenBank/DDBJ databases">
        <authorList>
            <person name="Jia N."/>
            <person name="Wang J."/>
            <person name="Shi W."/>
            <person name="Du L."/>
            <person name="Sun Y."/>
            <person name="Zhan W."/>
            <person name="Jiang J."/>
            <person name="Wang Q."/>
            <person name="Zhang B."/>
            <person name="Ji P."/>
            <person name="Sakyi L.B."/>
            <person name="Cui X."/>
            <person name="Yuan T."/>
            <person name="Jiang B."/>
            <person name="Yang W."/>
            <person name="Lam T.T.-Y."/>
            <person name="Chang Q."/>
            <person name="Ding S."/>
            <person name="Wang X."/>
            <person name="Zhu J."/>
            <person name="Ruan X."/>
            <person name="Zhao L."/>
            <person name="Wei J."/>
            <person name="Que T."/>
            <person name="Du C."/>
            <person name="Cheng J."/>
            <person name="Dai P."/>
            <person name="Han X."/>
            <person name="Huang E."/>
            <person name="Gao Y."/>
            <person name="Liu J."/>
            <person name="Shao H."/>
            <person name="Ye R."/>
            <person name="Li L."/>
            <person name="Wei W."/>
            <person name="Wang X."/>
            <person name="Wang C."/>
            <person name="Huo Q."/>
            <person name="Li W."/>
            <person name="Guo W."/>
            <person name="Chen H."/>
            <person name="Chen S."/>
            <person name="Zhou L."/>
            <person name="Zhou L."/>
            <person name="Ni X."/>
            <person name="Tian J."/>
            <person name="Zhou Y."/>
            <person name="Sheng Y."/>
            <person name="Liu T."/>
            <person name="Pan Y."/>
            <person name="Xia L."/>
            <person name="Li J."/>
            <person name="Zhao F."/>
            <person name="Cao W."/>
        </authorList>
    </citation>
    <scope>NUCLEOTIDE SEQUENCE</scope>
    <source>
        <strain evidence="1">Rsan-2018</strain>
        <tissue evidence="1">Larvae</tissue>
    </source>
</reference>
<evidence type="ECO:0000313" key="2">
    <source>
        <dbReference type="Proteomes" id="UP000821837"/>
    </source>
</evidence>
<dbReference type="AlphaFoldDB" id="A0A9D4PBL1"/>
<keyword evidence="2" id="KW-1185">Reference proteome</keyword>
<dbReference type="EMBL" id="JABSTV010001276">
    <property type="protein sequence ID" value="KAH7934436.1"/>
    <property type="molecule type" value="Genomic_DNA"/>
</dbReference>
<organism evidence="1 2">
    <name type="scientific">Rhipicephalus sanguineus</name>
    <name type="common">Brown dog tick</name>
    <name type="synonym">Ixodes sanguineus</name>
    <dbReference type="NCBI Taxonomy" id="34632"/>
    <lineage>
        <taxon>Eukaryota</taxon>
        <taxon>Metazoa</taxon>
        <taxon>Ecdysozoa</taxon>
        <taxon>Arthropoda</taxon>
        <taxon>Chelicerata</taxon>
        <taxon>Arachnida</taxon>
        <taxon>Acari</taxon>
        <taxon>Parasitiformes</taxon>
        <taxon>Ixodida</taxon>
        <taxon>Ixodoidea</taxon>
        <taxon>Ixodidae</taxon>
        <taxon>Rhipicephalinae</taxon>
        <taxon>Rhipicephalus</taxon>
        <taxon>Rhipicephalus</taxon>
    </lineage>
</organism>
<proteinExistence type="predicted"/>
<sequence length="75" mass="8107">MSYAEAVRRPPPCSTPGVVHPLQQMEVGFSPRNPPVVDDNVTLPPKSSVLTLVTCDVFDEFDEYEGIAEANGTST</sequence>
<reference evidence="1" key="1">
    <citation type="journal article" date="2020" name="Cell">
        <title>Large-Scale Comparative Analyses of Tick Genomes Elucidate Their Genetic Diversity and Vector Capacities.</title>
        <authorList>
            <consortium name="Tick Genome and Microbiome Consortium (TIGMIC)"/>
            <person name="Jia N."/>
            <person name="Wang J."/>
            <person name="Shi W."/>
            <person name="Du L."/>
            <person name="Sun Y."/>
            <person name="Zhan W."/>
            <person name="Jiang J.F."/>
            <person name="Wang Q."/>
            <person name="Zhang B."/>
            <person name="Ji P."/>
            <person name="Bell-Sakyi L."/>
            <person name="Cui X.M."/>
            <person name="Yuan T.T."/>
            <person name="Jiang B.G."/>
            <person name="Yang W.F."/>
            <person name="Lam T.T."/>
            <person name="Chang Q.C."/>
            <person name="Ding S.J."/>
            <person name="Wang X.J."/>
            <person name="Zhu J.G."/>
            <person name="Ruan X.D."/>
            <person name="Zhao L."/>
            <person name="Wei J.T."/>
            <person name="Ye R.Z."/>
            <person name="Que T.C."/>
            <person name="Du C.H."/>
            <person name="Zhou Y.H."/>
            <person name="Cheng J.X."/>
            <person name="Dai P.F."/>
            <person name="Guo W.B."/>
            <person name="Han X.H."/>
            <person name="Huang E.J."/>
            <person name="Li L.F."/>
            <person name="Wei W."/>
            <person name="Gao Y.C."/>
            <person name="Liu J.Z."/>
            <person name="Shao H.Z."/>
            <person name="Wang X."/>
            <person name="Wang C.C."/>
            <person name="Yang T.C."/>
            <person name="Huo Q.B."/>
            <person name="Li W."/>
            <person name="Chen H.Y."/>
            <person name="Chen S.E."/>
            <person name="Zhou L.G."/>
            <person name="Ni X.B."/>
            <person name="Tian J.H."/>
            <person name="Sheng Y."/>
            <person name="Liu T."/>
            <person name="Pan Y.S."/>
            <person name="Xia L.Y."/>
            <person name="Li J."/>
            <person name="Zhao F."/>
            <person name="Cao W.C."/>
        </authorList>
    </citation>
    <scope>NUCLEOTIDE SEQUENCE</scope>
    <source>
        <strain evidence="1">Rsan-2018</strain>
    </source>
</reference>
<name>A0A9D4PBL1_RHISA</name>
<protein>
    <submittedName>
        <fullName evidence="1">Uncharacterized protein</fullName>
    </submittedName>
</protein>